<evidence type="ECO:0000256" key="2">
    <source>
        <dbReference type="ARBA" id="ARBA00022617"/>
    </source>
</evidence>
<accession>A0A1C6TD34</accession>
<evidence type="ECO:0000256" key="4">
    <source>
        <dbReference type="ARBA" id="ARBA00022857"/>
    </source>
</evidence>
<comment type="pathway">
    <text evidence="9">Antibiotic biosynthesis; mycinamicin biosynthesis.</text>
</comment>
<evidence type="ECO:0000256" key="8">
    <source>
        <dbReference type="ARBA" id="ARBA00023194"/>
    </source>
</evidence>
<dbReference type="PANTHER" id="PTHR46696">
    <property type="entry name" value="P450, PUTATIVE (EUROFUNG)-RELATED"/>
    <property type="match status" value="1"/>
</dbReference>
<evidence type="ECO:0000256" key="5">
    <source>
        <dbReference type="ARBA" id="ARBA00023002"/>
    </source>
</evidence>
<dbReference type="AlphaFoldDB" id="A0A1C6TD34"/>
<proteinExistence type="inferred from homology"/>
<dbReference type="GO" id="GO:0020037">
    <property type="term" value="F:heme binding"/>
    <property type="evidence" value="ECO:0007669"/>
    <property type="project" value="InterPro"/>
</dbReference>
<evidence type="ECO:0000256" key="3">
    <source>
        <dbReference type="ARBA" id="ARBA00022723"/>
    </source>
</evidence>
<keyword evidence="2 10" id="KW-0349">Heme</keyword>
<dbReference type="GO" id="GO:0017000">
    <property type="term" value="P:antibiotic biosynthetic process"/>
    <property type="evidence" value="ECO:0007669"/>
    <property type="project" value="UniProtKB-KW"/>
</dbReference>
<dbReference type="RefSeq" id="WP_091648963.1">
    <property type="nucleotide sequence ID" value="NZ_FMHW01000002.1"/>
</dbReference>
<feature type="region of interest" description="Disordered" evidence="11">
    <location>
        <begin position="1"/>
        <end position="29"/>
    </location>
</feature>
<keyword evidence="13" id="KW-1185">Reference proteome</keyword>
<organism evidence="12 13">
    <name type="scientific">Micromonospora pallida</name>
    <dbReference type="NCBI Taxonomy" id="145854"/>
    <lineage>
        <taxon>Bacteria</taxon>
        <taxon>Bacillati</taxon>
        <taxon>Actinomycetota</taxon>
        <taxon>Actinomycetes</taxon>
        <taxon>Micromonosporales</taxon>
        <taxon>Micromonosporaceae</taxon>
        <taxon>Micromonospora</taxon>
    </lineage>
</organism>
<dbReference type="InterPro" id="IPR001128">
    <property type="entry name" value="Cyt_P450"/>
</dbReference>
<evidence type="ECO:0000313" key="13">
    <source>
        <dbReference type="Proteomes" id="UP000198959"/>
    </source>
</evidence>
<dbReference type="GO" id="GO:0004497">
    <property type="term" value="F:monooxygenase activity"/>
    <property type="evidence" value="ECO:0007669"/>
    <property type="project" value="UniProtKB-KW"/>
</dbReference>
<name>A0A1C6TD34_9ACTN</name>
<dbReference type="Gene3D" id="1.10.630.10">
    <property type="entry name" value="Cytochrome P450"/>
    <property type="match status" value="1"/>
</dbReference>
<evidence type="ECO:0000256" key="9">
    <source>
        <dbReference type="ARBA" id="ARBA00060683"/>
    </source>
</evidence>
<dbReference type="FunFam" id="1.10.630.10:FF:000018">
    <property type="entry name" value="Cytochrome P450 monooxygenase"/>
    <property type="match status" value="1"/>
</dbReference>
<keyword evidence="6 10" id="KW-0408">Iron</keyword>
<dbReference type="InterPro" id="IPR017972">
    <property type="entry name" value="Cyt_P450_CS"/>
</dbReference>
<dbReference type="PROSITE" id="PS00086">
    <property type="entry name" value="CYTOCHROME_P450"/>
    <property type="match status" value="1"/>
</dbReference>
<keyword evidence="8" id="KW-0045">Antibiotic biosynthesis</keyword>
<dbReference type="EMBL" id="FMHW01000002">
    <property type="protein sequence ID" value="SCL39726.1"/>
    <property type="molecule type" value="Genomic_DNA"/>
</dbReference>
<gene>
    <name evidence="12" type="ORF">GA0074692_5463</name>
</gene>
<sequence>MLTPRQETVTPLRHPFHVDDDGVNRPPGPDKHPYYGHFAATGSGVVPVVRQVNGESVSALLICRYADVKAVLRRQDVFSRAAATTADAIDVTGTMLGMDGAEHARVRGTVKDLFTRPAVARLRGRVEAEAAAQLAALLARGNRADLLRDFAIPFTLHVICDLLGLPHQDWARFRRWGDLFLADSELTRDEAARSTQEMGAYLWEQLENRRGCPAGDMLTRIAGTTADQPVDVQIKLPISLVVGGWETAANSIATFVHVLRTRPYRGYGSGWEYLVDHPEKLDSAINELERLHSISNADDLPRRVLADVKLPSGVRLTAGDVVIPSHDAANRDPRVFPDPERMDFDRDPNPHLSFGYGPHYCVGAHLGALEVRTAIGLLLRELPGLRLAVPADEVRWKAGHAVLGPQELPVEW</sequence>
<evidence type="ECO:0000256" key="6">
    <source>
        <dbReference type="ARBA" id="ARBA00023004"/>
    </source>
</evidence>
<keyword evidence="4" id="KW-0521">NADP</keyword>
<dbReference type="Pfam" id="PF00067">
    <property type="entry name" value="p450"/>
    <property type="match status" value="1"/>
</dbReference>
<reference evidence="13" key="1">
    <citation type="submission" date="2016-06" db="EMBL/GenBank/DDBJ databases">
        <authorList>
            <person name="Varghese N."/>
            <person name="Submissions Spin"/>
        </authorList>
    </citation>
    <scope>NUCLEOTIDE SEQUENCE [LARGE SCALE GENOMIC DNA]</scope>
    <source>
        <strain evidence="13">DSM 43817</strain>
    </source>
</reference>
<comment type="similarity">
    <text evidence="1 10">Belongs to the cytochrome P450 family.</text>
</comment>
<dbReference type="PRINTS" id="PR00359">
    <property type="entry name" value="BP450"/>
</dbReference>
<dbReference type="InterPro" id="IPR002397">
    <property type="entry name" value="Cyt_P450_B"/>
</dbReference>
<evidence type="ECO:0000256" key="1">
    <source>
        <dbReference type="ARBA" id="ARBA00010617"/>
    </source>
</evidence>
<dbReference type="OrthoDB" id="3321924at2"/>
<feature type="compositionally biased region" description="Basic and acidic residues" evidence="11">
    <location>
        <begin position="16"/>
        <end position="29"/>
    </location>
</feature>
<evidence type="ECO:0000256" key="11">
    <source>
        <dbReference type="SAM" id="MobiDB-lite"/>
    </source>
</evidence>
<dbReference type="InterPro" id="IPR036396">
    <property type="entry name" value="Cyt_P450_sf"/>
</dbReference>
<dbReference type="GO" id="GO:0016705">
    <property type="term" value="F:oxidoreductase activity, acting on paired donors, with incorporation or reduction of molecular oxygen"/>
    <property type="evidence" value="ECO:0007669"/>
    <property type="project" value="InterPro"/>
</dbReference>
<keyword evidence="5 10" id="KW-0560">Oxidoreductase</keyword>
<evidence type="ECO:0000313" key="12">
    <source>
        <dbReference type="EMBL" id="SCL39726.1"/>
    </source>
</evidence>
<dbReference type="Proteomes" id="UP000198959">
    <property type="component" value="Unassembled WGS sequence"/>
</dbReference>
<keyword evidence="3 10" id="KW-0479">Metal-binding</keyword>
<evidence type="ECO:0000256" key="10">
    <source>
        <dbReference type="RuleBase" id="RU000461"/>
    </source>
</evidence>
<dbReference type="STRING" id="145854.GA0074692_5463"/>
<protein>
    <submittedName>
        <fullName evidence="12">Cytochrome P450</fullName>
    </submittedName>
</protein>
<evidence type="ECO:0000256" key="7">
    <source>
        <dbReference type="ARBA" id="ARBA00023033"/>
    </source>
</evidence>
<keyword evidence="7 10" id="KW-0503">Monooxygenase</keyword>
<dbReference type="SUPFAM" id="SSF48264">
    <property type="entry name" value="Cytochrome P450"/>
    <property type="match status" value="1"/>
</dbReference>
<dbReference type="PANTHER" id="PTHR46696:SF1">
    <property type="entry name" value="CYTOCHROME P450 YJIB-RELATED"/>
    <property type="match status" value="1"/>
</dbReference>
<dbReference type="GO" id="GO:0005506">
    <property type="term" value="F:iron ion binding"/>
    <property type="evidence" value="ECO:0007669"/>
    <property type="project" value="InterPro"/>
</dbReference>